<dbReference type="Pfam" id="PF00512">
    <property type="entry name" value="HisKA"/>
    <property type="match status" value="1"/>
</dbReference>
<dbReference type="SMART" id="SM00387">
    <property type="entry name" value="HATPase_c"/>
    <property type="match status" value="1"/>
</dbReference>
<dbReference type="InterPro" id="IPR036890">
    <property type="entry name" value="HATPase_C_sf"/>
</dbReference>
<evidence type="ECO:0000256" key="11">
    <source>
        <dbReference type="PROSITE-ProRule" id="PRU00169"/>
    </source>
</evidence>
<dbReference type="PANTHER" id="PTHR45339:SF1">
    <property type="entry name" value="HYBRID SIGNAL TRANSDUCTION HISTIDINE KINASE J"/>
    <property type="match status" value="1"/>
</dbReference>
<feature type="domain" description="Response regulatory" evidence="14">
    <location>
        <begin position="310"/>
        <end position="425"/>
    </location>
</feature>
<dbReference type="InterPro" id="IPR004358">
    <property type="entry name" value="Sig_transdc_His_kin-like_C"/>
</dbReference>
<dbReference type="Gene3D" id="1.10.287.130">
    <property type="match status" value="1"/>
</dbReference>
<dbReference type="Pfam" id="PF02518">
    <property type="entry name" value="HATPase_c"/>
    <property type="match status" value="1"/>
</dbReference>
<dbReference type="PRINTS" id="PR00344">
    <property type="entry name" value="BCTRLSENSOR"/>
</dbReference>
<dbReference type="InterPro" id="IPR003661">
    <property type="entry name" value="HisK_dim/P_dom"/>
</dbReference>
<comment type="subunit">
    <text evidence="9">At low DSF concentrations, interacts with RpfF.</text>
</comment>
<dbReference type="SMART" id="SM00388">
    <property type="entry name" value="HisKA"/>
    <property type="match status" value="1"/>
</dbReference>
<evidence type="ECO:0000256" key="3">
    <source>
        <dbReference type="ARBA" id="ARBA00022553"/>
    </source>
</evidence>
<keyword evidence="6" id="KW-0418">Kinase</keyword>
<keyword evidence="12" id="KW-0472">Membrane</keyword>
<evidence type="ECO:0000259" key="14">
    <source>
        <dbReference type="PROSITE" id="PS50110"/>
    </source>
</evidence>
<reference evidence="15" key="2">
    <citation type="submission" date="2020-09" db="EMBL/GenBank/DDBJ databases">
        <authorList>
            <person name="Sun Q."/>
            <person name="Zhou Y."/>
        </authorList>
    </citation>
    <scope>NUCLEOTIDE SEQUENCE</scope>
    <source>
        <strain evidence="15">CGMCC 1.15448</strain>
    </source>
</reference>
<dbReference type="Gene3D" id="3.40.50.2300">
    <property type="match status" value="1"/>
</dbReference>
<dbReference type="GO" id="GO:0005524">
    <property type="term" value="F:ATP binding"/>
    <property type="evidence" value="ECO:0007669"/>
    <property type="project" value="UniProtKB-KW"/>
</dbReference>
<evidence type="ECO:0000313" key="16">
    <source>
        <dbReference type="Proteomes" id="UP000607559"/>
    </source>
</evidence>
<evidence type="ECO:0000256" key="12">
    <source>
        <dbReference type="SAM" id="Phobius"/>
    </source>
</evidence>
<dbReference type="InterPro" id="IPR005467">
    <property type="entry name" value="His_kinase_dom"/>
</dbReference>
<keyword evidence="8" id="KW-0902">Two-component regulatory system</keyword>
<dbReference type="PROSITE" id="PS50109">
    <property type="entry name" value="HIS_KIN"/>
    <property type="match status" value="1"/>
</dbReference>
<evidence type="ECO:0000256" key="1">
    <source>
        <dbReference type="ARBA" id="ARBA00000085"/>
    </source>
</evidence>
<keyword evidence="3 11" id="KW-0597">Phosphoprotein</keyword>
<evidence type="ECO:0000256" key="2">
    <source>
        <dbReference type="ARBA" id="ARBA00012438"/>
    </source>
</evidence>
<dbReference type="FunFam" id="3.30.565.10:FF:000010">
    <property type="entry name" value="Sensor histidine kinase RcsC"/>
    <property type="match status" value="1"/>
</dbReference>
<evidence type="ECO:0000256" key="6">
    <source>
        <dbReference type="ARBA" id="ARBA00022777"/>
    </source>
</evidence>
<keyword evidence="7" id="KW-0067">ATP-binding</keyword>
<reference evidence="15" key="1">
    <citation type="journal article" date="2014" name="Int. J. Syst. Evol. Microbiol.">
        <title>Complete genome sequence of Corynebacterium casei LMG S-19264T (=DSM 44701T), isolated from a smear-ripened cheese.</title>
        <authorList>
            <consortium name="US DOE Joint Genome Institute (JGI-PGF)"/>
            <person name="Walter F."/>
            <person name="Albersmeier A."/>
            <person name="Kalinowski J."/>
            <person name="Ruckert C."/>
        </authorList>
    </citation>
    <scope>NUCLEOTIDE SEQUENCE</scope>
    <source>
        <strain evidence="15">CGMCC 1.15448</strain>
    </source>
</reference>
<feature type="domain" description="Histidine kinase" evidence="13">
    <location>
        <begin position="60"/>
        <end position="287"/>
    </location>
</feature>
<sequence length="434" mass="48168">MLSIPLNTTVLACLFLSCLSYWLFRISQLKRRTRSLQLQADQQARLAEEALRTKSLFLANMSHEIRTPMNGITGMASLLGQTTLTREQKGYIDIIHSCTDTLLAVMNNILDFSTMESGKIILEEKEIDLRLCVEEVLEVFMARALKAGVLLNSHIEEDVPTHIITDGSRLRQILINLVGNAIKFTPQGEIRIRIFLPTTPLPADTPPGHIQIGFEVKDTGIGIDPGEFSHLFQSFSQVDSSVSRRYDGAGLGLTISDKLVQLLHGHITVDSQPGKGSTFTFTILAHPVLLKTTPPNTASLPNLAAKYPLCILLAEDNPINQQLALIILTKMGYNPILAVNGKDVLQHLEKAPFDLILMDIQMPEMDGLEATRLIRKSNGHQPVIIAMTANATRQDRDECLAEGMNDYLSKPVDLEELTYVLKKWGHLINAPHKV</sequence>
<evidence type="ECO:0000256" key="5">
    <source>
        <dbReference type="ARBA" id="ARBA00022741"/>
    </source>
</evidence>
<evidence type="ECO:0000256" key="4">
    <source>
        <dbReference type="ARBA" id="ARBA00022679"/>
    </source>
</evidence>
<feature type="transmembrane region" description="Helical" evidence="12">
    <location>
        <begin position="6"/>
        <end position="24"/>
    </location>
</feature>
<dbReference type="FunFam" id="1.10.287.130:FF:000002">
    <property type="entry name" value="Two-component osmosensing histidine kinase"/>
    <property type="match status" value="1"/>
</dbReference>
<dbReference type="EMBL" id="BMJC01000005">
    <property type="protein sequence ID" value="GGB17234.1"/>
    <property type="molecule type" value="Genomic_DNA"/>
</dbReference>
<dbReference type="GO" id="GO:0000155">
    <property type="term" value="F:phosphorelay sensor kinase activity"/>
    <property type="evidence" value="ECO:0007669"/>
    <property type="project" value="InterPro"/>
</dbReference>
<dbReference type="InterPro" id="IPR036097">
    <property type="entry name" value="HisK_dim/P_sf"/>
</dbReference>
<name>A0A8J2XW64_9BACT</name>
<dbReference type="PROSITE" id="PS50110">
    <property type="entry name" value="RESPONSE_REGULATORY"/>
    <property type="match status" value="1"/>
</dbReference>
<comment type="catalytic activity">
    <reaction evidence="1">
        <text>ATP + protein L-histidine = ADP + protein N-phospho-L-histidine.</text>
        <dbReference type="EC" id="2.7.13.3"/>
    </reaction>
</comment>
<dbReference type="RefSeq" id="WP_188936310.1">
    <property type="nucleotide sequence ID" value="NZ_BMJC01000005.1"/>
</dbReference>
<dbReference type="CDD" id="cd00082">
    <property type="entry name" value="HisKA"/>
    <property type="match status" value="1"/>
</dbReference>
<feature type="modified residue" description="4-aspartylphosphate" evidence="11">
    <location>
        <position position="359"/>
    </location>
</feature>
<dbReference type="SMART" id="SM00448">
    <property type="entry name" value="REC"/>
    <property type="match status" value="1"/>
</dbReference>
<evidence type="ECO:0000256" key="9">
    <source>
        <dbReference type="ARBA" id="ARBA00064003"/>
    </source>
</evidence>
<comment type="caution">
    <text evidence="15">The sequence shown here is derived from an EMBL/GenBank/DDBJ whole genome shotgun (WGS) entry which is preliminary data.</text>
</comment>
<evidence type="ECO:0000256" key="10">
    <source>
        <dbReference type="ARBA" id="ARBA00068150"/>
    </source>
</evidence>
<dbReference type="CDD" id="cd17546">
    <property type="entry name" value="REC_hyHK_CKI1_RcsC-like"/>
    <property type="match status" value="1"/>
</dbReference>
<protein>
    <recommendedName>
        <fullName evidence="10">Sensory/regulatory protein RpfC</fullName>
        <ecNumber evidence="2">2.7.13.3</ecNumber>
    </recommendedName>
</protein>
<dbReference type="EC" id="2.7.13.3" evidence="2"/>
<evidence type="ECO:0000256" key="8">
    <source>
        <dbReference type="ARBA" id="ARBA00023012"/>
    </source>
</evidence>
<dbReference type="CDD" id="cd16922">
    <property type="entry name" value="HATPase_EvgS-ArcB-TorS-like"/>
    <property type="match status" value="1"/>
</dbReference>
<dbReference type="SUPFAM" id="SSF52172">
    <property type="entry name" value="CheY-like"/>
    <property type="match status" value="1"/>
</dbReference>
<dbReference type="SUPFAM" id="SSF47384">
    <property type="entry name" value="Homodimeric domain of signal transducing histidine kinase"/>
    <property type="match status" value="1"/>
</dbReference>
<dbReference type="SUPFAM" id="SSF55874">
    <property type="entry name" value="ATPase domain of HSP90 chaperone/DNA topoisomerase II/histidine kinase"/>
    <property type="match status" value="1"/>
</dbReference>
<dbReference type="PANTHER" id="PTHR45339">
    <property type="entry name" value="HYBRID SIGNAL TRANSDUCTION HISTIDINE KINASE J"/>
    <property type="match status" value="1"/>
</dbReference>
<keyword evidence="12" id="KW-1133">Transmembrane helix</keyword>
<dbReference type="InterPro" id="IPR001789">
    <property type="entry name" value="Sig_transdc_resp-reg_receiver"/>
</dbReference>
<dbReference type="Pfam" id="PF00072">
    <property type="entry name" value="Response_reg"/>
    <property type="match status" value="1"/>
</dbReference>
<dbReference type="InterPro" id="IPR003594">
    <property type="entry name" value="HATPase_dom"/>
</dbReference>
<keyword evidence="4" id="KW-0808">Transferase</keyword>
<keyword evidence="5" id="KW-0547">Nucleotide-binding</keyword>
<evidence type="ECO:0000313" key="15">
    <source>
        <dbReference type="EMBL" id="GGB17234.1"/>
    </source>
</evidence>
<organism evidence="15 16">
    <name type="scientific">Puia dinghuensis</name>
    <dbReference type="NCBI Taxonomy" id="1792502"/>
    <lineage>
        <taxon>Bacteria</taxon>
        <taxon>Pseudomonadati</taxon>
        <taxon>Bacteroidota</taxon>
        <taxon>Chitinophagia</taxon>
        <taxon>Chitinophagales</taxon>
        <taxon>Chitinophagaceae</taxon>
        <taxon>Puia</taxon>
    </lineage>
</organism>
<gene>
    <name evidence="15" type="ORF">GCM10011511_46270</name>
</gene>
<evidence type="ECO:0000259" key="13">
    <source>
        <dbReference type="PROSITE" id="PS50109"/>
    </source>
</evidence>
<evidence type="ECO:0000256" key="7">
    <source>
        <dbReference type="ARBA" id="ARBA00022840"/>
    </source>
</evidence>
<dbReference type="AlphaFoldDB" id="A0A8J2XW64"/>
<proteinExistence type="predicted"/>
<keyword evidence="16" id="KW-1185">Reference proteome</keyword>
<dbReference type="Proteomes" id="UP000607559">
    <property type="component" value="Unassembled WGS sequence"/>
</dbReference>
<accession>A0A8J2XW64</accession>
<dbReference type="Gene3D" id="3.30.565.10">
    <property type="entry name" value="Histidine kinase-like ATPase, C-terminal domain"/>
    <property type="match status" value="1"/>
</dbReference>
<keyword evidence="12" id="KW-0812">Transmembrane</keyword>
<dbReference type="InterPro" id="IPR011006">
    <property type="entry name" value="CheY-like_superfamily"/>
</dbReference>